<dbReference type="EMBL" id="LWBO01000034">
    <property type="protein sequence ID" value="OQP43699.1"/>
    <property type="molecule type" value="Genomic_DNA"/>
</dbReference>
<reference evidence="4 5" key="1">
    <citation type="submission" date="2016-04" db="EMBL/GenBank/DDBJ databases">
        <authorList>
            <person name="Chen L."/>
            <person name="Zhuang W."/>
            <person name="Wang G."/>
        </authorList>
    </citation>
    <scope>NUCLEOTIDE SEQUENCE [LARGE SCALE GENOMIC DNA]</scope>
    <source>
        <strain evidence="5">GR20</strain>
    </source>
</reference>
<name>A0ABX3NQL1_9BACT</name>
<evidence type="ECO:0000313" key="5">
    <source>
        <dbReference type="Proteomes" id="UP000192277"/>
    </source>
</evidence>
<protein>
    <recommendedName>
        <fullName evidence="6">Anti-FecI sigma factor, FecR</fullName>
    </recommendedName>
</protein>
<evidence type="ECO:0000313" key="4">
    <source>
        <dbReference type="EMBL" id="OQP43699.1"/>
    </source>
</evidence>
<proteinExistence type="predicted"/>
<accession>A0ABX3NQL1</accession>
<dbReference type="PANTHER" id="PTHR30273">
    <property type="entry name" value="PERIPLASMIC SIGNAL SENSOR AND SIGMA FACTOR ACTIVATOR FECR-RELATED"/>
    <property type="match status" value="1"/>
</dbReference>
<keyword evidence="1" id="KW-0812">Transmembrane</keyword>
<dbReference type="Proteomes" id="UP000192277">
    <property type="component" value="Unassembled WGS sequence"/>
</dbReference>
<organism evidence="4 5">
    <name type="scientific">Niastella koreensis</name>
    <dbReference type="NCBI Taxonomy" id="354356"/>
    <lineage>
        <taxon>Bacteria</taxon>
        <taxon>Pseudomonadati</taxon>
        <taxon>Bacteroidota</taxon>
        <taxon>Chitinophagia</taxon>
        <taxon>Chitinophagales</taxon>
        <taxon>Chitinophagaceae</taxon>
        <taxon>Niastella</taxon>
    </lineage>
</organism>
<dbReference type="InterPro" id="IPR012373">
    <property type="entry name" value="Ferrdict_sens_TM"/>
</dbReference>
<gene>
    <name evidence="4" type="ORF">A4D02_09450</name>
</gene>
<dbReference type="InterPro" id="IPR032508">
    <property type="entry name" value="FecR_C"/>
</dbReference>
<keyword evidence="5" id="KW-1185">Reference proteome</keyword>
<comment type="caution">
    <text evidence="4">The sequence shown here is derived from an EMBL/GenBank/DDBJ whole genome shotgun (WGS) entry which is preliminary data.</text>
</comment>
<dbReference type="InterPro" id="IPR006860">
    <property type="entry name" value="FecR"/>
</dbReference>
<dbReference type="PANTHER" id="PTHR30273:SF2">
    <property type="entry name" value="PROTEIN FECR"/>
    <property type="match status" value="1"/>
</dbReference>
<dbReference type="RefSeq" id="WP_014218675.1">
    <property type="nucleotide sequence ID" value="NZ_LWBO01000034.1"/>
</dbReference>
<evidence type="ECO:0000259" key="3">
    <source>
        <dbReference type="Pfam" id="PF16344"/>
    </source>
</evidence>
<keyword evidence="1" id="KW-0472">Membrane</keyword>
<dbReference type="Gene3D" id="3.55.50.30">
    <property type="match status" value="1"/>
</dbReference>
<evidence type="ECO:0000256" key="1">
    <source>
        <dbReference type="SAM" id="Phobius"/>
    </source>
</evidence>
<dbReference type="Pfam" id="PF04773">
    <property type="entry name" value="FecR"/>
    <property type="match status" value="1"/>
</dbReference>
<sequence length="433" mass="48388">MKKNNERLSRLFQGYYENTLSREETDELFQLLYREGDDEQLNALIVQAWQQLQEEAPRYTTSNSDSILNSILEDIHSRRDDRSEKQMPAKLFWLKRVAAAAFVVILAGAFYFIFRQRPVPAVTASTSPALLQKDSLYNNNKAILRLANGSVIVLDTLKSGAFTRQGNMQISKTADGQLLYKVKDSAGGVYATAINTISTPYGGQYQVQLQDGTKVWLNATSTLRFPVSFASNERRVSITGEVYFEVVRNVKKPFIVNIPGGAVEVLGTHFNVNAYDDEKVVKTTLLEGKVKVRQWSKVNDQSASAKTSAEKSVVLKPGEQAIAVASPLTTDPADSRHPGKVGNSPLTIDHSPDLEEVLAWKNNLFSFTDVGIEEVMRQAARWYHIRVQYKGTISQSEFNGKIPRTIKLAEFLNILRYKGINVSVTGQDVTIIN</sequence>
<keyword evidence="1" id="KW-1133">Transmembrane helix</keyword>
<dbReference type="Pfam" id="PF16344">
    <property type="entry name" value="FecR_C"/>
    <property type="match status" value="1"/>
</dbReference>
<feature type="transmembrane region" description="Helical" evidence="1">
    <location>
        <begin position="92"/>
        <end position="114"/>
    </location>
</feature>
<evidence type="ECO:0000259" key="2">
    <source>
        <dbReference type="Pfam" id="PF04773"/>
    </source>
</evidence>
<feature type="domain" description="FecR protein" evidence="2">
    <location>
        <begin position="196"/>
        <end position="291"/>
    </location>
</feature>
<feature type="domain" description="Protein FecR C-terminal" evidence="3">
    <location>
        <begin position="365"/>
        <end position="431"/>
    </location>
</feature>
<dbReference type="Gene3D" id="2.60.120.1440">
    <property type="match status" value="1"/>
</dbReference>
<evidence type="ECO:0008006" key="6">
    <source>
        <dbReference type="Google" id="ProtNLM"/>
    </source>
</evidence>